<accession>A0ABX4HWV2</accession>
<evidence type="ECO:0000259" key="2">
    <source>
        <dbReference type="Pfam" id="PF13670"/>
    </source>
</evidence>
<gene>
    <name evidence="3" type="ORF">AWR36_013695</name>
</gene>
<dbReference type="RefSeq" id="WP_067086003.1">
    <property type="nucleotide sequence ID" value="NZ_LRFG02000005.1"/>
</dbReference>
<evidence type="ECO:0000256" key="1">
    <source>
        <dbReference type="SAM" id="SignalP"/>
    </source>
</evidence>
<evidence type="ECO:0000313" key="3">
    <source>
        <dbReference type="EMBL" id="PCO04496.1"/>
    </source>
</evidence>
<dbReference type="Proteomes" id="UP000218427">
    <property type="component" value="Unassembled WGS sequence"/>
</dbReference>
<organism evidence="3 4">
    <name type="scientific">Microbulbifer flavimaris</name>
    <dbReference type="NCBI Taxonomy" id="1781068"/>
    <lineage>
        <taxon>Bacteria</taxon>
        <taxon>Pseudomonadati</taxon>
        <taxon>Pseudomonadota</taxon>
        <taxon>Gammaproteobacteria</taxon>
        <taxon>Cellvibrionales</taxon>
        <taxon>Microbulbiferaceae</taxon>
        <taxon>Microbulbifer</taxon>
    </lineage>
</organism>
<protein>
    <submittedName>
        <fullName evidence="3">PepSY domain-containing protein</fullName>
    </submittedName>
</protein>
<evidence type="ECO:0000313" key="4">
    <source>
        <dbReference type="Proteomes" id="UP000218427"/>
    </source>
</evidence>
<dbReference type="InterPro" id="IPR025711">
    <property type="entry name" value="PepSY"/>
</dbReference>
<dbReference type="EMBL" id="LRFG02000005">
    <property type="protein sequence ID" value="PCO04496.1"/>
    <property type="molecule type" value="Genomic_DNA"/>
</dbReference>
<keyword evidence="4" id="KW-1185">Reference proteome</keyword>
<comment type="caution">
    <text evidence="3">The sequence shown here is derived from an EMBL/GenBank/DDBJ whole genome shotgun (WGS) entry which is preliminary data.</text>
</comment>
<proteinExistence type="predicted"/>
<sequence>MKSAIALALLIAGAALSPITIADEKRPPPGAMALSTVLTKLEQQGYTPIVEVSLENGQWEIEAFKEGEPVKLKVDPNTSDILSEQPDES</sequence>
<reference evidence="3" key="1">
    <citation type="submission" date="2017-08" db="EMBL/GenBank/DDBJ databases">
        <title>Microbulbifer marisrubri sp. nov., a halophilic alphaproteobacterium isolated from marine sediment of the Yellow Sea, China.</title>
        <authorList>
            <person name="Zhang G."/>
            <person name="Xiong Q."/>
        </authorList>
    </citation>
    <scope>NUCLEOTIDE SEQUENCE [LARGE SCALE GENOMIC DNA]</scope>
    <source>
        <strain evidence="3">WRN-8</strain>
    </source>
</reference>
<keyword evidence="1" id="KW-0732">Signal</keyword>
<dbReference type="Pfam" id="PF13670">
    <property type="entry name" value="PepSY_2"/>
    <property type="match status" value="1"/>
</dbReference>
<name>A0ABX4HWV2_9GAMM</name>
<feature type="domain" description="PepSY" evidence="2">
    <location>
        <begin position="7"/>
        <end position="84"/>
    </location>
</feature>
<feature type="chain" id="PRO_5045303925" evidence="1">
    <location>
        <begin position="23"/>
        <end position="89"/>
    </location>
</feature>
<feature type="signal peptide" evidence="1">
    <location>
        <begin position="1"/>
        <end position="22"/>
    </location>
</feature>